<dbReference type="Proteomes" id="UP000663879">
    <property type="component" value="Unassembled WGS sequence"/>
</dbReference>
<evidence type="ECO:0000313" key="2">
    <source>
        <dbReference type="Proteomes" id="UP000663879"/>
    </source>
</evidence>
<protein>
    <submittedName>
        <fullName evidence="1">Uncharacterized protein</fullName>
    </submittedName>
</protein>
<dbReference type="AlphaFoldDB" id="A0A813M7N9"/>
<gene>
    <name evidence="1" type="ORF">OXX778_LOCUS680</name>
</gene>
<sequence length="140" mass="16064">MVGPHNAKNIKKMVELIVTAMILIDQKSKVLYATKEAPFCDFSNNLIQMKILATTLILKDESDYDEEKVDNDLRVIIKDMNSISIPIACHSENEIEEFENVEVENVPENEYLIENDRGLFEDLVIELDDEKGNKISFIMV</sequence>
<comment type="caution">
    <text evidence="1">The sequence shown here is derived from an EMBL/GenBank/DDBJ whole genome shotgun (WGS) entry which is preliminary data.</text>
</comment>
<evidence type="ECO:0000313" key="1">
    <source>
        <dbReference type="EMBL" id="CAF0708796.1"/>
    </source>
</evidence>
<keyword evidence="2" id="KW-1185">Reference proteome</keyword>
<organism evidence="1 2">
    <name type="scientific">Brachionus calyciflorus</name>
    <dbReference type="NCBI Taxonomy" id="104777"/>
    <lineage>
        <taxon>Eukaryota</taxon>
        <taxon>Metazoa</taxon>
        <taxon>Spiralia</taxon>
        <taxon>Gnathifera</taxon>
        <taxon>Rotifera</taxon>
        <taxon>Eurotatoria</taxon>
        <taxon>Monogononta</taxon>
        <taxon>Pseudotrocha</taxon>
        <taxon>Ploima</taxon>
        <taxon>Brachionidae</taxon>
        <taxon>Brachionus</taxon>
    </lineage>
</organism>
<name>A0A813M7N9_9BILA</name>
<dbReference type="EMBL" id="CAJNOC010000036">
    <property type="protein sequence ID" value="CAF0708796.1"/>
    <property type="molecule type" value="Genomic_DNA"/>
</dbReference>
<proteinExistence type="predicted"/>
<reference evidence="1" key="1">
    <citation type="submission" date="2021-02" db="EMBL/GenBank/DDBJ databases">
        <authorList>
            <person name="Nowell W R."/>
        </authorList>
    </citation>
    <scope>NUCLEOTIDE SEQUENCE</scope>
    <source>
        <strain evidence="1">Ploen Becks lab</strain>
    </source>
</reference>
<accession>A0A813M7N9</accession>